<reference evidence="2" key="1">
    <citation type="submission" date="2020-10" db="EMBL/GenBank/DDBJ databases">
        <authorList>
            <person name="Han B."/>
            <person name="Lu T."/>
            <person name="Zhao Q."/>
            <person name="Huang X."/>
            <person name="Zhao Y."/>
        </authorList>
    </citation>
    <scope>NUCLEOTIDE SEQUENCE</scope>
</reference>
<dbReference type="FunFam" id="1.20.1280.50:FF:000037">
    <property type="entry name" value="F-box protein SKIP19"/>
    <property type="match status" value="1"/>
</dbReference>
<feature type="domain" description="F-box" evidence="1">
    <location>
        <begin position="7"/>
        <end position="55"/>
    </location>
</feature>
<sequence length="256" mass="28999">MEANEEARDWAELPRDALLAVLHRLHHEDVLTGAGQVCRPWRRAARDEPELWRRIDLRRRAALSTPIVHLDAMAHVAVMHSAGRCEAFWAKDFVDDTFIVFLSRRAPKLKSLCLISSNISTQACPLLKRLRLSKYRFHRRSAVGDSEAMEIAKMRDLRCLQLLGNSISNVGLAAILGGCARLESLDIRHCFDVEMNDETRVMCARLQTLRLPDDSMDGYDLSFGSPEMNPGIPGLGFPDNPVMNFGFRGDILWDSW</sequence>
<dbReference type="InterPro" id="IPR036047">
    <property type="entry name" value="F-box-like_dom_sf"/>
</dbReference>
<dbReference type="Gene3D" id="1.20.1280.50">
    <property type="match status" value="1"/>
</dbReference>
<dbReference type="Gene3D" id="3.80.10.10">
    <property type="entry name" value="Ribonuclease Inhibitor"/>
    <property type="match status" value="1"/>
</dbReference>
<dbReference type="EMBL" id="CAJGYO010000013">
    <property type="protein sequence ID" value="CAD6265959.1"/>
    <property type="molecule type" value="Genomic_DNA"/>
</dbReference>
<dbReference type="AlphaFoldDB" id="A0A811R7G3"/>
<dbReference type="OrthoDB" id="2095648at2759"/>
<dbReference type="Pfam" id="PF12937">
    <property type="entry name" value="F-box-like"/>
    <property type="match status" value="1"/>
</dbReference>
<protein>
    <recommendedName>
        <fullName evidence="1">F-box domain-containing protein</fullName>
    </recommendedName>
</protein>
<dbReference type="Proteomes" id="UP000604825">
    <property type="component" value="Unassembled WGS sequence"/>
</dbReference>
<dbReference type="InterPro" id="IPR032675">
    <property type="entry name" value="LRR_dom_sf"/>
</dbReference>
<dbReference type="PANTHER" id="PTHR38926">
    <property type="entry name" value="F-BOX DOMAIN CONTAINING PROTEIN, EXPRESSED"/>
    <property type="match status" value="1"/>
</dbReference>
<dbReference type="SUPFAM" id="SSF52047">
    <property type="entry name" value="RNI-like"/>
    <property type="match status" value="1"/>
</dbReference>
<keyword evidence="3" id="KW-1185">Reference proteome</keyword>
<name>A0A811R7G3_9POAL</name>
<evidence type="ECO:0000259" key="1">
    <source>
        <dbReference type="PROSITE" id="PS50181"/>
    </source>
</evidence>
<dbReference type="SUPFAM" id="SSF81383">
    <property type="entry name" value="F-box domain"/>
    <property type="match status" value="1"/>
</dbReference>
<evidence type="ECO:0000313" key="2">
    <source>
        <dbReference type="EMBL" id="CAD6265959.1"/>
    </source>
</evidence>
<organism evidence="2 3">
    <name type="scientific">Miscanthus lutarioriparius</name>
    <dbReference type="NCBI Taxonomy" id="422564"/>
    <lineage>
        <taxon>Eukaryota</taxon>
        <taxon>Viridiplantae</taxon>
        <taxon>Streptophyta</taxon>
        <taxon>Embryophyta</taxon>
        <taxon>Tracheophyta</taxon>
        <taxon>Spermatophyta</taxon>
        <taxon>Magnoliopsida</taxon>
        <taxon>Liliopsida</taxon>
        <taxon>Poales</taxon>
        <taxon>Poaceae</taxon>
        <taxon>PACMAD clade</taxon>
        <taxon>Panicoideae</taxon>
        <taxon>Andropogonodae</taxon>
        <taxon>Andropogoneae</taxon>
        <taxon>Saccharinae</taxon>
        <taxon>Miscanthus</taxon>
    </lineage>
</organism>
<gene>
    <name evidence="2" type="ORF">NCGR_LOCUS49264</name>
</gene>
<evidence type="ECO:0000313" key="3">
    <source>
        <dbReference type="Proteomes" id="UP000604825"/>
    </source>
</evidence>
<proteinExistence type="predicted"/>
<dbReference type="InterPro" id="IPR001810">
    <property type="entry name" value="F-box_dom"/>
</dbReference>
<dbReference type="PROSITE" id="PS50181">
    <property type="entry name" value="FBOX"/>
    <property type="match status" value="1"/>
</dbReference>
<accession>A0A811R7G3</accession>
<comment type="caution">
    <text evidence="2">The sequence shown here is derived from an EMBL/GenBank/DDBJ whole genome shotgun (WGS) entry which is preliminary data.</text>
</comment>
<dbReference type="PANTHER" id="PTHR38926:SF28">
    <property type="entry name" value="F-BOX PROTEIN SKIP19"/>
    <property type="match status" value="1"/>
</dbReference>